<evidence type="ECO:0000256" key="8">
    <source>
        <dbReference type="ARBA" id="ARBA00022792"/>
    </source>
</evidence>
<dbReference type="OrthoDB" id="268414at2759"/>
<dbReference type="AlphaFoldDB" id="A0A3M7IPQ8"/>
<accession>A0A3M7IPQ8</accession>
<evidence type="ECO:0000256" key="6">
    <source>
        <dbReference type="ARBA" id="ARBA00022448"/>
    </source>
</evidence>
<evidence type="ECO:0000313" key="15">
    <source>
        <dbReference type="Proteomes" id="UP000281677"/>
    </source>
</evidence>
<dbReference type="GO" id="GO:0005758">
    <property type="term" value="C:mitochondrial intermembrane space"/>
    <property type="evidence" value="ECO:0007669"/>
    <property type="project" value="UniProtKB-SubCell"/>
</dbReference>
<evidence type="ECO:0000256" key="3">
    <source>
        <dbReference type="ARBA" id="ARBA00004637"/>
    </source>
</evidence>
<evidence type="ECO:0000256" key="5">
    <source>
        <dbReference type="ARBA" id="ARBA00018677"/>
    </source>
</evidence>
<organism evidence="14 15">
    <name type="scientific">Hortaea werneckii</name>
    <name type="common">Black yeast</name>
    <name type="synonym">Cladosporium werneckii</name>
    <dbReference type="NCBI Taxonomy" id="91943"/>
    <lineage>
        <taxon>Eukaryota</taxon>
        <taxon>Fungi</taxon>
        <taxon>Dikarya</taxon>
        <taxon>Ascomycota</taxon>
        <taxon>Pezizomycotina</taxon>
        <taxon>Dothideomycetes</taxon>
        <taxon>Dothideomycetidae</taxon>
        <taxon>Mycosphaerellales</taxon>
        <taxon>Teratosphaeriaceae</taxon>
        <taxon>Hortaea</taxon>
    </lineage>
</organism>
<evidence type="ECO:0000256" key="10">
    <source>
        <dbReference type="ARBA" id="ARBA00023128"/>
    </source>
</evidence>
<dbReference type="PROSITE" id="PS51808">
    <property type="entry name" value="CHCH"/>
    <property type="match status" value="1"/>
</dbReference>
<dbReference type="VEuPathDB" id="FungiDB:BTJ68_14034"/>
<evidence type="ECO:0000256" key="1">
    <source>
        <dbReference type="ARBA" id="ARBA00003195"/>
    </source>
</evidence>
<comment type="function">
    <text evidence="1">Accessory subunit of the mitochondrial membrane respiratory chain NADH dehydrogenase (Complex I), that is believed not to be involved in catalysis. Complex I functions in the transfer of electrons from NADH to the respiratory chain. The immediate electron acceptor for the enzyme is believed to be ubiquinone.</text>
</comment>
<dbReference type="EMBL" id="QWIT01000246">
    <property type="protein sequence ID" value="RMZ27495.1"/>
    <property type="molecule type" value="Genomic_DNA"/>
</dbReference>
<keyword evidence="12" id="KW-1015">Disulfide bond</keyword>
<evidence type="ECO:0000256" key="4">
    <source>
        <dbReference type="ARBA" id="ARBA00008006"/>
    </source>
</evidence>
<comment type="subcellular location">
    <subcellularLocation>
        <location evidence="3">Mitochondrion inner membrane</location>
        <topology evidence="3">Peripheral membrane protein</topology>
    </subcellularLocation>
    <subcellularLocation>
        <location evidence="2">Mitochondrion intermembrane space</location>
    </subcellularLocation>
</comment>
<evidence type="ECO:0000256" key="11">
    <source>
        <dbReference type="ARBA" id="ARBA00023136"/>
    </source>
</evidence>
<sequence>MDSVKDAVGMGDNGPKTRTFRPLSSPSSLHLPSDLSGGWVEDFKAGSSLVLWTRHEYVERIVKKAQNTPYEECGTRSVTDKGHGKMKTEATRAEMSAAKLPLAYRDQCAHLLIPLNKCRYDNYYLPWRCSDERHGYEKCQYEEFKQRVKKMDEIRAEKEGARSN</sequence>
<gene>
    <name evidence="14" type="ORF">D0859_08440</name>
</gene>
<keyword evidence="8" id="KW-0999">Mitochondrion inner membrane</keyword>
<dbReference type="GO" id="GO:0005743">
    <property type="term" value="C:mitochondrial inner membrane"/>
    <property type="evidence" value="ECO:0007669"/>
    <property type="project" value="UniProtKB-SubCell"/>
</dbReference>
<proteinExistence type="inferred from homology"/>
<evidence type="ECO:0000256" key="7">
    <source>
        <dbReference type="ARBA" id="ARBA00022660"/>
    </source>
</evidence>
<reference evidence="14 15" key="1">
    <citation type="journal article" date="2018" name="BMC Genomics">
        <title>Genomic evidence for intraspecific hybridization in a clonal and extremely halotolerant yeast.</title>
        <authorList>
            <person name="Gostincar C."/>
            <person name="Stajich J.E."/>
            <person name="Zupancic J."/>
            <person name="Zalar P."/>
            <person name="Gunde-Cimerman N."/>
        </authorList>
    </citation>
    <scope>NUCLEOTIDE SEQUENCE [LARGE SCALE GENOMIC DNA]</scope>
    <source>
        <strain evidence="14 15">EXF-120</strain>
    </source>
</reference>
<protein>
    <recommendedName>
        <fullName evidence="5">NADH dehydrogenase [ubiquinone] 1 beta subcomplex subunit 7</fullName>
    </recommendedName>
</protein>
<comment type="caution">
    <text evidence="14">The sequence shown here is derived from an EMBL/GenBank/DDBJ whole genome shotgun (WGS) entry which is preliminary data.</text>
</comment>
<dbReference type="InterPro" id="IPR008698">
    <property type="entry name" value="NDUB7"/>
</dbReference>
<evidence type="ECO:0000256" key="9">
    <source>
        <dbReference type="ARBA" id="ARBA00022982"/>
    </source>
</evidence>
<evidence type="ECO:0000256" key="2">
    <source>
        <dbReference type="ARBA" id="ARBA00004569"/>
    </source>
</evidence>
<keyword evidence="10" id="KW-0496">Mitochondrion</keyword>
<dbReference type="PANTHER" id="PTHR20900">
    <property type="entry name" value="NADH:UBIQUINONE OXIDOREDUCTASE B18-LIKE SUBUNIT"/>
    <property type="match status" value="1"/>
</dbReference>
<keyword evidence="7" id="KW-0679">Respiratory chain</keyword>
<keyword evidence="6" id="KW-0813">Transport</keyword>
<keyword evidence="11" id="KW-0472">Membrane</keyword>
<feature type="region of interest" description="Disordered" evidence="13">
    <location>
        <begin position="1"/>
        <end position="28"/>
    </location>
</feature>
<dbReference type="Proteomes" id="UP000281677">
    <property type="component" value="Unassembled WGS sequence"/>
</dbReference>
<evidence type="ECO:0000256" key="12">
    <source>
        <dbReference type="ARBA" id="ARBA00023157"/>
    </source>
</evidence>
<name>A0A3M7IPQ8_HORWE</name>
<dbReference type="VEuPathDB" id="FungiDB:BTJ68_01937"/>
<dbReference type="PANTHER" id="PTHR20900:SF0">
    <property type="entry name" value="NADH DEHYDROGENASE [UBIQUINONE] 1 BETA SUBCOMPLEX SUBUNIT 7"/>
    <property type="match status" value="1"/>
</dbReference>
<keyword evidence="9" id="KW-0249">Electron transport</keyword>
<evidence type="ECO:0000256" key="13">
    <source>
        <dbReference type="SAM" id="MobiDB-lite"/>
    </source>
</evidence>
<dbReference type="Pfam" id="PF05676">
    <property type="entry name" value="NDUF_B7"/>
    <property type="match status" value="1"/>
</dbReference>
<comment type="similarity">
    <text evidence="4">Belongs to the complex I NDUFB7 subunit family.</text>
</comment>
<evidence type="ECO:0000313" key="14">
    <source>
        <dbReference type="EMBL" id="RMZ27495.1"/>
    </source>
</evidence>